<dbReference type="Proteomes" id="UP000319941">
    <property type="component" value="Unassembled WGS sequence"/>
</dbReference>
<feature type="transmembrane region" description="Helical" evidence="1">
    <location>
        <begin position="104"/>
        <end position="122"/>
    </location>
</feature>
<gene>
    <name evidence="2" type="ORF">FQP86_03485</name>
</gene>
<name>A0A558HUG4_9GAMM</name>
<keyword evidence="1" id="KW-0472">Membrane</keyword>
<dbReference type="STRING" id="553385.GCA_000591415_01984"/>
<dbReference type="OrthoDB" id="7355622at2"/>
<feature type="transmembrane region" description="Helical" evidence="1">
    <location>
        <begin position="44"/>
        <end position="70"/>
    </location>
</feature>
<evidence type="ECO:0000256" key="1">
    <source>
        <dbReference type="SAM" id="Phobius"/>
    </source>
</evidence>
<protein>
    <recommendedName>
        <fullName evidence="4">DoxX family protein</fullName>
    </recommendedName>
</protein>
<proteinExistence type="predicted"/>
<sequence length="146" mass="16185">MNQYASRIRLSLLLLRLGVFLVMTMWTLDKFIDPGHAVGIFEKFYSVAGVGHSIVYVLAAIEMVLLVLFLAGVKKTITYGLVLILHAGSTLSAFSLYFTPWDNLLFFAAWPMLAACVALFMLRDIDTCYTLGGKQARLAEETALAK</sequence>
<reference evidence="2 3" key="1">
    <citation type="submission" date="2019-07" db="EMBL/GenBank/DDBJ databases">
        <title>Diversity of Bacteria from Kongsfjorden, Arctic.</title>
        <authorList>
            <person name="Yu Y."/>
        </authorList>
    </citation>
    <scope>NUCLEOTIDE SEQUENCE [LARGE SCALE GENOMIC DNA]</scope>
    <source>
        <strain evidence="2 3">SM1923</strain>
    </source>
</reference>
<feature type="transmembrane region" description="Helical" evidence="1">
    <location>
        <begin position="77"/>
        <end position="98"/>
    </location>
</feature>
<evidence type="ECO:0008006" key="4">
    <source>
        <dbReference type="Google" id="ProtNLM"/>
    </source>
</evidence>
<dbReference type="EMBL" id="VNFH01000002">
    <property type="protein sequence ID" value="TVU72746.1"/>
    <property type="molecule type" value="Genomic_DNA"/>
</dbReference>
<keyword evidence="1" id="KW-0812">Transmembrane</keyword>
<feature type="transmembrane region" description="Helical" evidence="1">
    <location>
        <begin position="12"/>
        <end position="32"/>
    </location>
</feature>
<organism evidence="2 3">
    <name type="scientific">Cobetia crustatorum</name>
    <dbReference type="NCBI Taxonomy" id="553385"/>
    <lineage>
        <taxon>Bacteria</taxon>
        <taxon>Pseudomonadati</taxon>
        <taxon>Pseudomonadota</taxon>
        <taxon>Gammaproteobacteria</taxon>
        <taxon>Oceanospirillales</taxon>
        <taxon>Halomonadaceae</taxon>
        <taxon>Cobetia</taxon>
    </lineage>
</organism>
<keyword evidence="1" id="KW-1133">Transmembrane helix</keyword>
<evidence type="ECO:0000313" key="2">
    <source>
        <dbReference type="EMBL" id="TVU72746.1"/>
    </source>
</evidence>
<keyword evidence="3" id="KW-1185">Reference proteome</keyword>
<dbReference type="AlphaFoldDB" id="A0A558HUG4"/>
<evidence type="ECO:0000313" key="3">
    <source>
        <dbReference type="Proteomes" id="UP000319941"/>
    </source>
</evidence>
<comment type="caution">
    <text evidence="2">The sequence shown here is derived from an EMBL/GenBank/DDBJ whole genome shotgun (WGS) entry which is preliminary data.</text>
</comment>
<dbReference type="RefSeq" id="WP_024952065.1">
    <property type="nucleotide sequence ID" value="NZ_CAWOWR010000076.1"/>
</dbReference>
<accession>A0A558HUG4</accession>